<dbReference type="EMBL" id="FOYL01000002">
    <property type="protein sequence ID" value="SFR02084.1"/>
    <property type="molecule type" value="Genomic_DNA"/>
</dbReference>
<proteinExistence type="inferred from homology"/>
<dbReference type="RefSeq" id="WP_093588657.1">
    <property type="nucleotide sequence ID" value="NZ_FOYL01000002.1"/>
</dbReference>
<accession>A0A1I6D9I6</accession>
<keyword evidence="7" id="KW-1185">Reference proteome</keyword>
<evidence type="ECO:0000259" key="5">
    <source>
        <dbReference type="PROSITE" id="PS50893"/>
    </source>
</evidence>
<dbReference type="SMART" id="SM00382">
    <property type="entry name" value="AAA"/>
    <property type="match status" value="1"/>
</dbReference>
<evidence type="ECO:0000256" key="3">
    <source>
        <dbReference type="ARBA" id="ARBA00022741"/>
    </source>
</evidence>
<evidence type="ECO:0000256" key="2">
    <source>
        <dbReference type="ARBA" id="ARBA00022448"/>
    </source>
</evidence>
<dbReference type="Gene3D" id="3.40.50.300">
    <property type="entry name" value="P-loop containing nucleotide triphosphate hydrolases"/>
    <property type="match status" value="1"/>
</dbReference>
<organism evidence="6 7">
    <name type="scientific">Lentzea waywayandensis</name>
    <dbReference type="NCBI Taxonomy" id="84724"/>
    <lineage>
        <taxon>Bacteria</taxon>
        <taxon>Bacillati</taxon>
        <taxon>Actinomycetota</taxon>
        <taxon>Actinomycetes</taxon>
        <taxon>Pseudonocardiales</taxon>
        <taxon>Pseudonocardiaceae</taxon>
        <taxon>Lentzea</taxon>
    </lineage>
</organism>
<dbReference type="CDD" id="cd03230">
    <property type="entry name" value="ABC_DR_subfamily_A"/>
    <property type="match status" value="1"/>
</dbReference>
<keyword evidence="4 6" id="KW-0067">ATP-binding</keyword>
<dbReference type="AlphaFoldDB" id="A0A1I6D9I6"/>
<dbReference type="InterPro" id="IPR003593">
    <property type="entry name" value="AAA+_ATPase"/>
</dbReference>
<evidence type="ECO:0000313" key="7">
    <source>
        <dbReference type="Proteomes" id="UP000198583"/>
    </source>
</evidence>
<feature type="domain" description="ABC transporter" evidence="5">
    <location>
        <begin position="4"/>
        <end position="226"/>
    </location>
</feature>
<dbReference type="PANTHER" id="PTHR43335">
    <property type="entry name" value="ABC TRANSPORTER, ATP-BINDING PROTEIN"/>
    <property type="match status" value="1"/>
</dbReference>
<dbReference type="OrthoDB" id="9804819at2"/>
<evidence type="ECO:0000313" key="6">
    <source>
        <dbReference type="EMBL" id="SFR02084.1"/>
    </source>
</evidence>
<name>A0A1I6D9I6_9PSEU</name>
<dbReference type="GO" id="GO:0016887">
    <property type="term" value="F:ATP hydrolysis activity"/>
    <property type="evidence" value="ECO:0007669"/>
    <property type="project" value="InterPro"/>
</dbReference>
<dbReference type="InterPro" id="IPR017871">
    <property type="entry name" value="ABC_transporter-like_CS"/>
</dbReference>
<dbReference type="Proteomes" id="UP000198583">
    <property type="component" value="Unassembled WGS sequence"/>
</dbReference>
<keyword evidence="3" id="KW-0547">Nucleotide-binding</keyword>
<dbReference type="STRING" id="84724.SAMN04488564_10245"/>
<dbReference type="PROSITE" id="PS00211">
    <property type="entry name" value="ABC_TRANSPORTER_1"/>
    <property type="match status" value="1"/>
</dbReference>
<dbReference type="InterPro" id="IPR003439">
    <property type="entry name" value="ABC_transporter-like_ATP-bd"/>
</dbReference>
<evidence type="ECO:0000256" key="4">
    <source>
        <dbReference type="ARBA" id="ARBA00022840"/>
    </source>
</evidence>
<dbReference type="SUPFAM" id="SSF52540">
    <property type="entry name" value="P-loop containing nucleoside triphosphate hydrolases"/>
    <property type="match status" value="1"/>
</dbReference>
<sequence length="296" mass="32054">MNVVSTHQLSKSYNETVALRDLDLEVHAGEVYGLLGPNGAGKTTTLRLLIDVIRPTGGSITLFGEPMSPGLRGRIGYLPGDLVLYDRLTGADYLRFCGALRDHADLGEATRLAKRLDLDLDRRAGELSKGNRQKLGIVQAFGHRPDLVILDEPASGLDPLAQREFHSYLREYVDSGGTVLFSSHVLSEVEQVADRVGILLAGCLVVQDTVASLKANALRELTFTFGEEVAAASFSGVPGVREAMQTSGTEVRCRVTGAVGELVRAAARFPLVNVTSHEPDLEDIFLHYTEEHGDDD</sequence>
<reference evidence="7" key="1">
    <citation type="submission" date="2016-10" db="EMBL/GenBank/DDBJ databases">
        <authorList>
            <person name="Varghese N."/>
            <person name="Submissions S."/>
        </authorList>
    </citation>
    <scope>NUCLEOTIDE SEQUENCE [LARGE SCALE GENOMIC DNA]</scope>
    <source>
        <strain evidence="7">DSM 44232</strain>
    </source>
</reference>
<dbReference type="Pfam" id="PF00005">
    <property type="entry name" value="ABC_tran"/>
    <property type="match status" value="1"/>
</dbReference>
<evidence type="ECO:0000256" key="1">
    <source>
        <dbReference type="ARBA" id="ARBA00005417"/>
    </source>
</evidence>
<keyword evidence="2" id="KW-0813">Transport</keyword>
<comment type="similarity">
    <text evidence="1">Belongs to the ABC transporter superfamily.</text>
</comment>
<protein>
    <submittedName>
        <fullName evidence="6">ABC-2 type transport system ATP-binding protein</fullName>
    </submittedName>
</protein>
<dbReference type="InterPro" id="IPR027417">
    <property type="entry name" value="P-loop_NTPase"/>
</dbReference>
<dbReference type="PROSITE" id="PS50893">
    <property type="entry name" value="ABC_TRANSPORTER_2"/>
    <property type="match status" value="1"/>
</dbReference>
<gene>
    <name evidence="6" type="ORF">SAMN04488564_10245</name>
</gene>
<dbReference type="GO" id="GO:0005524">
    <property type="term" value="F:ATP binding"/>
    <property type="evidence" value="ECO:0007669"/>
    <property type="project" value="UniProtKB-KW"/>
</dbReference>